<proteinExistence type="predicted"/>
<name>E4TNW6_MARTH</name>
<protein>
    <recommendedName>
        <fullName evidence="3">Surface antigen (D15)</fullName>
    </recommendedName>
</protein>
<keyword evidence="2" id="KW-1185">Reference proteome</keyword>
<sequence>MYIPAKTNANLIRILQKYLLLSLLYFTGLSISLAQNPVDSLSQQKKLIQDSLIRAGYWEAKVEIDSERNLQVQKGKAFYWKIIKVFEDKLPTEIPLVQNLEGKIANQFLLNRKLNEFIKSNYHENGYPLAKANLSIVDLDKNEVVASIDIESQNFILYDSLDMEGDSQSINIGYLSNLLELNYNEPFNIKSYSSIADKITELDFLSLSSQPGLAFENNKAIIRLTIKEESSNQFDAIIGLVPDGSRTNLTGQVDARLRNLFKRGVGMDVFWQKYSASSQFLNINLQQSYAFRSPMGLNSGFELLQEDSTFLQTDLQFGSHYPLWRSLQIGLSYQRLTNNVLREFSQQEIATLNPLRSSTVNAVLVDLKWKRILTYPQLKDYAFAQLNFSLGQKEITNFSTLPMSWQNVPESSNTFSGGFKVHLQKVLWKRFLIQAVPQYMAVQNPALAQNDLLRLGGLQNLRGFDRNFFYTRYYGLLNLNYRYFLDQKSSFFLLTDVAKLQSNIGWVYAMGAGLDIKSKNGWFRIIYALGEEAGNMPDFSQGKVHFGYIAVF</sequence>
<evidence type="ECO:0000313" key="1">
    <source>
        <dbReference type="EMBL" id="ADR22530.1"/>
    </source>
</evidence>
<dbReference type="EMBL" id="CP002349">
    <property type="protein sequence ID" value="ADR22530.1"/>
    <property type="molecule type" value="Genomic_DNA"/>
</dbReference>
<dbReference type="RefSeq" id="WP_013454673.1">
    <property type="nucleotide sequence ID" value="NC_014759.1"/>
</dbReference>
<dbReference type="AlphaFoldDB" id="E4TNW6"/>
<dbReference type="eggNOG" id="COG4775">
    <property type="taxonomic scope" value="Bacteria"/>
</dbReference>
<evidence type="ECO:0008006" key="3">
    <source>
        <dbReference type="Google" id="ProtNLM"/>
    </source>
</evidence>
<organism evidence="1 2">
    <name type="scientific">Marivirga tractuosa (strain ATCC 23168 / DSM 4126 / NBRC 15989 / NCIMB 1408 / VKM B-1430 / H-43)</name>
    <name type="common">Microscilla tractuosa</name>
    <name type="synonym">Flexibacter tractuosus</name>
    <dbReference type="NCBI Taxonomy" id="643867"/>
    <lineage>
        <taxon>Bacteria</taxon>
        <taxon>Pseudomonadati</taxon>
        <taxon>Bacteroidota</taxon>
        <taxon>Cytophagia</taxon>
        <taxon>Cytophagales</taxon>
        <taxon>Marivirgaceae</taxon>
        <taxon>Marivirga</taxon>
    </lineage>
</organism>
<evidence type="ECO:0000313" key="2">
    <source>
        <dbReference type="Proteomes" id="UP000008720"/>
    </source>
</evidence>
<dbReference type="OrthoDB" id="9811416at2"/>
<dbReference type="KEGG" id="mtt:Ftrac_2552"/>
<reference evidence="1 2" key="1">
    <citation type="journal article" date="2011" name="Stand. Genomic Sci.">
        <title>Complete genome sequence of Marivirga tractuosa type strain (H-43).</title>
        <authorList>
            <person name="Pagani I."/>
            <person name="Chertkov O."/>
            <person name="Lapidus A."/>
            <person name="Lucas S."/>
            <person name="Del Rio T.G."/>
            <person name="Tice H."/>
            <person name="Copeland A."/>
            <person name="Cheng J.F."/>
            <person name="Nolan M."/>
            <person name="Saunders E."/>
            <person name="Pitluck S."/>
            <person name="Held B."/>
            <person name="Goodwin L."/>
            <person name="Liolios K."/>
            <person name="Ovchinikova G."/>
            <person name="Ivanova N."/>
            <person name="Mavromatis K."/>
            <person name="Pati A."/>
            <person name="Chen A."/>
            <person name="Palaniappan K."/>
            <person name="Land M."/>
            <person name="Hauser L."/>
            <person name="Jeffries C.D."/>
            <person name="Detter J.C."/>
            <person name="Han C."/>
            <person name="Tapia R."/>
            <person name="Ngatchou-Djao O.D."/>
            <person name="Rohde M."/>
            <person name="Goker M."/>
            <person name="Spring S."/>
            <person name="Sikorski J."/>
            <person name="Woyke T."/>
            <person name="Bristow J."/>
            <person name="Eisen J.A."/>
            <person name="Markowitz V."/>
            <person name="Hugenholtz P."/>
            <person name="Klenk H.P."/>
            <person name="Kyrpides N.C."/>
        </authorList>
    </citation>
    <scope>NUCLEOTIDE SEQUENCE [LARGE SCALE GENOMIC DNA]</scope>
    <source>
        <strain evidence="2">ATCC 23168 / DSM 4126 / NBRC 15989 / NCIMB 1408 / VKM B-1430 / H-43</strain>
    </source>
</reference>
<dbReference type="Gene3D" id="2.40.160.50">
    <property type="entry name" value="membrane protein fhac: a member of the omp85/tpsb transporter family"/>
    <property type="match status" value="1"/>
</dbReference>
<dbReference type="Proteomes" id="UP000008720">
    <property type="component" value="Chromosome"/>
</dbReference>
<dbReference type="HOGENOM" id="CLU_030171_0_0_10"/>
<dbReference type="STRING" id="643867.Ftrac_2552"/>
<accession>E4TNW6</accession>
<gene>
    <name evidence="1" type="ordered locus">Ftrac_2552</name>
</gene>